<dbReference type="PANTHER" id="PTHR40129">
    <property type="entry name" value="KETOPANTOATE REDUCTASE N-TERMINAL DOMAIN-CONTAINING PROTEIN"/>
    <property type="match status" value="1"/>
</dbReference>
<dbReference type="AlphaFoldDB" id="A0A420I814"/>
<dbReference type="Gene3D" id="3.40.50.720">
    <property type="entry name" value="NAD(P)-binding Rossmann-like Domain"/>
    <property type="match status" value="1"/>
</dbReference>
<gene>
    <name evidence="1" type="ORF">GcC1_115020</name>
</gene>
<name>A0A420I814_9PEZI</name>
<protein>
    <submittedName>
        <fullName evidence="1">Uncharacterized protein</fullName>
    </submittedName>
</protein>
<comment type="caution">
    <text evidence="1">The sequence shown here is derived from an EMBL/GenBank/DDBJ whole genome shotgun (WGS) entry which is preliminary data.</text>
</comment>
<proteinExistence type="predicted"/>
<dbReference type="Proteomes" id="UP000285405">
    <property type="component" value="Unassembled WGS sequence"/>
</dbReference>
<evidence type="ECO:0000313" key="2">
    <source>
        <dbReference type="Proteomes" id="UP000285405"/>
    </source>
</evidence>
<evidence type="ECO:0000313" key="1">
    <source>
        <dbReference type="EMBL" id="RKF65840.1"/>
    </source>
</evidence>
<sequence>MIIDFTQGKFVDVLILGAGWTSKFILPCLEGKNITYAATSTTGRDNTLEFKFKYDADTATNNTTSRTDLEQYTRLPYAKTVVITFPIIKPGASLYLIKTYLETHPGINASSSLPQVLWIQLGSSSIYRTIAGQELWIDRNSRFDYKSPRANSEEELLSAGGCVLNLAGLWGLDRQPVNWIEKVAPTKEDLARKGSLHLIHGEDVARAITAIHLKPQSATGQRFIITDLIVYDWWEIVLSSRSKLSAANENSERFETYIQWVGELMEEFKVKALPRPKEQLGHCYDTRDFWNTFGIMPRHAGI</sequence>
<accession>A0A420I814</accession>
<dbReference type="EMBL" id="MCBR01011544">
    <property type="protein sequence ID" value="RKF65840.1"/>
    <property type="molecule type" value="Genomic_DNA"/>
</dbReference>
<dbReference type="PANTHER" id="PTHR40129:SF2">
    <property type="entry name" value="KETOPANTOATE REDUCTASE N-TERMINAL DOMAIN-CONTAINING PROTEIN"/>
    <property type="match status" value="1"/>
</dbReference>
<dbReference type="OrthoDB" id="674948at2759"/>
<organism evidence="1 2">
    <name type="scientific">Golovinomyces cichoracearum</name>
    <dbReference type="NCBI Taxonomy" id="62708"/>
    <lineage>
        <taxon>Eukaryota</taxon>
        <taxon>Fungi</taxon>
        <taxon>Dikarya</taxon>
        <taxon>Ascomycota</taxon>
        <taxon>Pezizomycotina</taxon>
        <taxon>Leotiomycetes</taxon>
        <taxon>Erysiphales</taxon>
        <taxon>Erysiphaceae</taxon>
        <taxon>Golovinomyces</taxon>
    </lineage>
</organism>
<reference evidence="1 2" key="1">
    <citation type="journal article" date="2018" name="BMC Genomics">
        <title>Comparative genome analyses reveal sequence features reflecting distinct modes of host-adaptation between dicot and monocot powdery mildew.</title>
        <authorList>
            <person name="Wu Y."/>
            <person name="Ma X."/>
            <person name="Pan Z."/>
            <person name="Kale S.D."/>
            <person name="Song Y."/>
            <person name="King H."/>
            <person name="Zhang Q."/>
            <person name="Presley C."/>
            <person name="Deng X."/>
            <person name="Wei C.I."/>
            <person name="Xiao S."/>
        </authorList>
    </citation>
    <scope>NUCLEOTIDE SEQUENCE [LARGE SCALE GENOMIC DNA]</scope>
    <source>
        <strain evidence="1">UCSC1</strain>
    </source>
</reference>